<sequence>MEEWLQQGEEIKYKSCPKCKIPLSIIQRYSDYIKRNLFDAIMIKRELFGYYRANQIRQRQLLNRLFSIEAKAAILSNFSSTLKLLLPVLEMDLQFRHEQRWSPLNKHLGQTYAIKLKILEIIVDRFADAKLQNYGVIRQAVKHIDLLFLNRKARTKNFKPTNCRFSNRIRTAGKNYSILSN</sequence>
<organism evidence="1 2">
    <name type="scientific">Ignelater luminosus</name>
    <name type="common">Cucubano</name>
    <name type="synonym">Pyrophorus luminosus</name>
    <dbReference type="NCBI Taxonomy" id="2038154"/>
    <lineage>
        <taxon>Eukaryota</taxon>
        <taxon>Metazoa</taxon>
        <taxon>Ecdysozoa</taxon>
        <taxon>Arthropoda</taxon>
        <taxon>Hexapoda</taxon>
        <taxon>Insecta</taxon>
        <taxon>Pterygota</taxon>
        <taxon>Neoptera</taxon>
        <taxon>Endopterygota</taxon>
        <taxon>Coleoptera</taxon>
        <taxon>Polyphaga</taxon>
        <taxon>Elateriformia</taxon>
        <taxon>Elateroidea</taxon>
        <taxon>Elateridae</taxon>
        <taxon>Agrypninae</taxon>
        <taxon>Pyrophorini</taxon>
        <taxon>Ignelater</taxon>
    </lineage>
</organism>
<evidence type="ECO:0000313" key="1">
    <source>
        <dbReference type="EMBL" id="KAF2904002.1"/>
    </source>
</evidence>
<gene>
    <name evidence="1" type="ORF">ILUMI_02173</name>
</gene>
<proteinExistence type="predicted"/>
<comment type="caution">
    <text evidence="1">The sequence shown here is derived from an EMBL/GenBank/DDBJ whole genome shotgun (WGS) entry which is preliminary data.</text>
</comment>
<keyword evidence="2" id="KW-1185">Reference proteome</keyword>
<reference evidence="1" key="1">
    <citation type="submission" date="2019-08" db="EMBL/GenBank/DDBJ databases">
        <title>The genome of the North American firefly Photinus pyralis.</title>
        <authorList>
            <consortium name="Photinus pyralis genome working group"/>
            <person name="Fallon T.R."/>
            <person name="Sander Lower S.E."/>
            <person name="Weng J.-K."/>
        </authorList>
    </citation>
    <scope>NUCLEOTIDE SEQUENCE</scope>
    <source>
        <strain evidence="1">TRF0915ILg1</strain>
        <tissue evidence="1">Whole body</tissue>
    </source>
</reference>
<dbReference type="EMBL" id="VTPC01000880">
    <property type="protein sequence ID" value="KAF2904002.1"/>
    <property type="molecule type" value="Genomic_DNA"/>
</dbReference>
<dbReference type="Proteomes" id="UP000801492">
    <property type="component" value="Unassembled WGS sequence"/>
</dbReference>
<protein>
    <submittedName>
        <fullName evidence="1">Uncharacterized protein</fullName>
    </submittedName>
</protein>
<name>A0A8K0GJI4_IGNLU</name>
<evidence type="ECO:0000313" key="2">
    <source>
        <dbReference type="Proteomes" id="UP000801492"/>
    </source>
</evidence>
<dbReference type="AlphaFoldDB" id="A0A8K0GJI4"/>
<dbReference type="OrthoDB" id="2423195at2759"/>
<accession>A0A8K0GJI4</accession>